<dbReference type="GO" id="GO:0072686">
    <property type="term" value="C:mitotic spindle"/>
    <property type="evidence" value="ECO:0007669"/>
    <property type="project" value="TreeGrafter"/>
</dbReference>
<dbReference type="WBParaSite" id="SMUV_0000297101-mRNA-1">
    <property type="protein sequence ID" value="SMUV_0000297101-mRNA-1"/>
    <property type="gene ID" value="SMUV_0000297101"/>
</dbReference>
<accession>A0A0N5AFC3</accession>
<dbReference type="PANTHER" id="PTHR12792:SF0">
    <property type="entry name" value="SEPARIN"/>
    <property type="match status" value="1"/>
</dbReference>
<evidence type="ECO:0000256" key="1">
    <source>
        <dbReference type="ARBA" id="ARBA00000451"/>
    </source>
</evidence>
<dbReference type="InterPro" id="IPR005314">
    <property type="entry name" value="Peptidase_C50"/>
</dbReference>
<protein>
    <recommendedName>
        <fullName evidence="2">separase</fullName>
        <ecNumber evidence="2">3.4.22.49</ecNumber>
    </recommendedName>
</protein>
<dbReference type="Pfam" id="PF03568">
    <property type="entry name" value="Separin_C"/>
    <property type="match status" value="1"/>
</dbReference>
<evidence type="ECO:0000256" key="2">
    <source>
        <dbReference type="ARBA" id="ARBA00012489"/>
    </source>
</evidence>
<sequence>LFLNYSYFLQNIIRDAENEWFGVFSPLLLPHSSLTDEGHDIIKQIISDCTLSIESAKIPKCVDGQKTFYVLDPGGDLTDTQNRLSKMLEQYIFWKGIVGQPPKPEELRQYLQNNDFFLYMGHGSGGRYFGKSTIRSSDCRAVSVLMGCSSARTLYEGDGFDGQSVIYDYSVARCPCLVGFVAKNALISTRE</sequence>
<dbReference type="GO" id="GO:0005737">
    <property type="term" value="C:cytoplasm"/>
    <property type="evidence" value="ECO:0007669"/>
    <property type="project" value="TreeGrafter"/>
</dbReference>
<reference evidence="7" key="1">
    <citation type="submission" date="2017-02" db="UniProtKB">
        <authorList>
            <consortium name="WormBaseParasite"/>
        </authorList>
    </citation>
    <scope>IDENTIFICATION</scope>
</reference>
<dbReference type="GO" id="GO:0006508">
    <property type="term" value="P:proteolysis"/>
    <property type="evidence" value="ECO:0007669"/>
    <property type="project" value="InterPro"/>
</dbReference>
<feature type="domain" description="Peptidase C50" evidence="5">
    <location>
        <begin position="64"/>
        <end position="159"/>
    </location>
</feature>
<keyword evidence="6" id="KW-1185">Reference proteome</keyword>
<evidence type="ECO:0000256" key="3">
    <source>
        <dbReference type="ARBA" id="ARBA00022801"/>
    </source>
</evidence>
<evidence type="ECO:0000313" key="6">
    <source>
        <dbReference type="Proteomes" id="UP000046393"/>
    </source>
</evidence>
<dbReference type="GO" id="GO:0004197">
    <property type="term" value="F:cysteine-type endopeptidase activity"/>
    <property type="evidence" value="ECO:0007669"/>
    <property type="project" value="InterPro"/>
</dbReference>
<dbReference type="STRING" id="451379.A0A0N5AFC3"/>
<keyword evidence="4" id="KW-0159">Chromosome partition</keyword>
<dbReference type="Proteomes" id="UP000046393">
    <property type="component" value="Unplaced"/>
</dbReference>
<dbReference type="GO" id="GO:0005813">
    <property type="term" value="C:centrosome"/>
    <property type="evidence" value="ECO:0007669"/>
    <property type="project" value="TreeGrafter"/>
</dbReference>
<dbReference type="PROSITE" id="PS51700">
    <property type="entry name" value="SEPARIN"/>
    <property type="match status" value="1"/>
</dbReference>
<dbReference type="PANTHER" id="PTHR12792">
    <property type="entry name" value="EXTRA SPINDLE POLES 1-RELATED"/>
    <property type="match status" value="1"/>
</dbReference>
<dbReference type="InterPro" id="IPR030397">
    <property type="entry name" value="SEPARIN_core_dom"/>
</dbReference>
<dbReference type="EC" id="3.4.22.49" evidence="2"/>
<name>A0A0N5AFC3_9BILA</name>
<dbReference type="AlphaFoldDB" id="A0A0N5AFC3"/>
<comment type="catalytic activity">
    <reaction evidence="1">
        <text>All bonds known to be hydrolyzed by this endopeptidase have arginine in P1 and an acidic residue in P4. P6 is often occupied by an acidic residue or by a hydroxy-amino-acid residue, the phosphorylation of which enhances cleavage.</text>
        <dbReference type="EC" id="3.4.22.49"/>
    </reaction>
</comment>
<dbReference type="GO" id="GO:0005634">
    <property type="term" value="C:nucleus"/>
    <property type="evidence" value="ECO:0007669"/>
    <property type="project" value="InterPro"/>
</dbReference>
<organism evidence="6 7">
    <name type="scientific">Syphacia muris</name>
    <dbReference type="NCBI Taxonomy" id="451379"/>
    <lineage>
        <taxon>Eukaryota</taxon>
        <taxon>Metazoa</taxon>
        <taxon>Ecdysozoa</taxon>
        <taxon>Nematoda</taxon>
        <taxon>Chromadorea</taxon>
        <taxon>Rhabditida</taxon>
        <taxon>Spirurina</taxon>
        <taxon>Oxyuridomorpha</taxon>
        <taxon>Oxyuroidea</taxon>
        <taxon>Oxyuridae</taxon>
        <taxon>Syphacia</taxon>
    </lineage>
</organism>
<evidence type="ECO:0000313" key="7">
    <source>
        <dbReference type="WBParaSite" id="SMUV_0000297101-mRNA-1"/>
    </source>
</evidence>
<dbReference type="GO" id="GO:0051307">
    <property type="term" value="P:meiotic chromosome separation"/>
    <property type="evidence" value="ECO:0007669"/>
    <property type="project" value="TreeGrafter"/>
</dbReference>
<evidence type="ECO:0000259" key="5">
    <source>
        <dbReference type="PROSITE" id="PS51700"/>
    </source>
</evidence>
<proteinExistence type="predicted"/>
<evidence type="ECO:0000256" key="4">
    <source>
        <dbReference type="ARBA" id="ARBA00022829"/>
    </source>
</evidence>
<keyword evidence="3" id="KW-0378">Hydrolase</keyword>